<dbReference type="Gene3D" id="3.40.47.10">
    <property type="match status" value="1"/>
</dbReference>
<dbReference type="InterPro" id="IPR020841">
    <property type="entry name" value="PKS_Beta-ketoAc_synthase_dom"/>
</dbReference>
<dbReference type="Proteomes" id="UP000242814">
    <property type="component" value="Unassembled WGS sequence"/>
</dbReference>
<dbReference type="InterPro" id="IPR036736">
    <property type="entry name" value="ACP-like_sf"/>
</dbReference>
<dbReference type="InterPro" id="IPR016035">
    <property type="entry name" value="Acyl_Trfase/lysoPLipase"/>
</dbReference>
<dbReference type="InterPro" id="IPR020806">
    <property type="entry name" value="PKS_PP-bd"/>
</dbReference>
<dbReference type="GO" id="GO:0004315">
    <property type="term" value="F:3-oxoacyl-[acyl-carrier-protein] synthase activity"/>
    <property type="evidence" value="ECO:0007669"/>
    <property type="project" value="InterPro"/>
</dbReference>
<dbReference type="SMART" id="SM00823">
    <property type="entry name" value="PKS_PP"/>
    <property type="match status" value="1"/>
</dbReference>
<feature type="region of interest" description="C-terminal hotdog fold" evidence="10">
    <location>
        <begin position="1101"/>
        <end position="1261"/>
    </location>
</feature>
<evidence type="ECO:0000256" key="10">
    <source>
        <dbReference type="PROSITE-ProRule" id="PRU01363"/>
    </source>
</evidence>
<evidence type="ECO:0000256" key="8">
    <source>
        <dbReference type="ARBA" id="ARBA00031359"/>
    </source>
</evidence>
<organism evidence="15 16">
    <name type="scientific">Paracoccidioides brasiliensis</name>
    <dbReference type="NCBI Taxonomy" id="121759"/>
    <lineage>
        <taxon>Eukaryota</taxon>
        <taxon>Fungi</taxon>
        <taxon>Dikarya</taxon>
        <taxon>Ascomycota</taxon>
        <taxon>Pezizomycotina</taxon>
        <taxon>Eurotiomycetes</taxon>
        <taxon>Eurotiomycetidae</taxon>
        <taxon>Onygenales</taxon>
        <taxon>Ajellomycetaceae</taxon>
        <taxon>Paracoccidioides</taxon>
    </lineage>
</organism>
<feature type="region of interest" description="N-terminal hotdog fold" evidence="10">
    <location>
        <begin position="948"/>
        <end position="1084"/>
    </location>
</feature>
<feature type="compositionally biased region" description="Low complexity" evidence="11">
    <location>
        <begin position="2511"/>
        <end position="2523"/>
    </location>
</feature>
<evidence type="ECO:0000256" key="4">
    <source>
        <dbReference type="ARBA" id="ARBA00022603"/>
    </source>
</evidence>
<dbReference type="Gene3D" id="3.40.50.720">
    <property type="entry name" value="NAD(P)-binding Rossmann-like Domain"/>
    <property type="match status" value="2"/>
</dbReference>
<evidence type="ECO:0000313" key="16">
    <source>
        <dbReference type="Proteomes" id="UP000242814"/>
    </source>
</evidence>
<dbReference type="PROSITE" id="PS00012">
    <property type="entry name" value="PHOSPHOPANTETHEINE"/>
    <property type="match status" value="1"/>
</dbReference>
<dbReference type="PANTHER" id="PTHR43775:SF20">
    <property type="entry name" value="HYBRID PKS-NRPS SYNTHETASE APDA"/>
    <property type="match status" value="1"/>
</dbReference>
<feature type="active site" description="Proton donor; for dehydratase activity" evidence="10">
    <location>
        <position position="1163"/>
    </location>
</feature>
<dbReference type="GO" id="GO:0032259">
    <property type="term" value="P:methylation"/>
    <property type="evidence" value="ECO:0007669"/>
    <property type="project" value="UniProtKB-KW"/>
</dbReference>
<dbReference type="SUPFAM" id="SSF53335">
    <property type="entry name" value="S-adenosyl-L-methionine-dependent methyltransferases"/>
    <property type="match status" value="1"/>
</dbReference>
<dbReference type="PROSITE" id="PS00606">
    <property type="entry name" value="KS3_1"/>
    <property type="match status" value="1"/>
</dbReference>
<keyword evidence="6" id="KW-0560">Oxidoreductase</keyword>
<dbReference type="PROSITE" id="PS50075">
    <property type="entry name" value="CARRIER"/>
    <property type="match status" value="1"/>
</dbReference>
<name>A0A1D2J8Y1_PARBR</name>
<dbReference type="Gene3D" id="3.10.129.110">
    <property type="entry name" value="Polyketide synthase dehydratase"/>
    <property type="match status" value="1"/>
</dbReference>
<dbReference type="InterPro" id="IPR016036">
    <property type="entry name" value="Malonyl_transacylase_ACP-bd"/>
</dbReference>
<dbReference type="InterPro" id="IPR006162">
    <property type="entry name" value="Ppantetheine_attach_site"/>
</dbReference>
<dbReference type="PANTHER" id="PTHR43775">
    <property type="entry name" value="FATTY ACID SYNTHASE"/>
    <property type="match status" value="1"/>
</dbReference>
<evidence type="ECO:0000256" key="7">
    <source>
        <dbReference type="ARBA" id="ARBA00023268"/>
    </source>
</evidence>
<feature type="domain" description="Carrier" evidence="12">
    <location>
        <begin position="2417"/>
        <end position="2496"/>
    </location>
</feature>
<dbReference type="VEuPathDB" id="FungiDB:PABG_06839"/>
<dbReference type="InterPro" id="IPR013217">
    <property type="entry name" value="Methyltransf_12"/>
</dbReference>
<evidence type="ECO:0000256" key="1">
    <source>
        <dbReference type="ARBA" id="ARBA00018393"/>
    </source>
</evidence>
<evidence type="ECO:0000259" key="13">
    <source>
        <dbReference type="PROSITE" id="PS52004"/>
    </source>
</evidence>
<dbReference type="SUPFAM" id="SSF53901">
    <property type="entry name" value="Thiolase-like"/>
    <property type="match status" value="1"/>
</dbReference>
<dbReference type="Gene3D" id="1.10.1200.10">
    <property type="entry name" value="ACP-like"/>
    <property type="match status" value="1"/>
</dbReference>
<feature type="active site" description="Proton acceptor; for dehydratase activity" evidence="10">
    <location>
        <position position="980"/>
    </location>
</feature>
<dbReference type="Pfam" id="PF07993">
    <property type="entry name" value="NAD_binding_4"/>
    <property type="match status" value="1"/>
</dbReference>
<dbReference type="InterPro" id="IPR036291">
    <property type="entry name" value="NAD(P)-bd_dom_sf"/>
</dbReference>
<dbReference type="CDD" id="cd00833">
    <property type="entry name" value="PKS"/>
    <property type="match status" value="1"/>
</dbReference>
<dbReference type="PROSITE" id="PS52004">
    <property type="entry name" value="KS3_2"/>
    <property type="match status" value="1"/>
</dbReference>
<dbReference type="SMART" id="SM00825">
    <property type="entry name" value="PKS_KS"/>
    <property type="match status" value="1"/>
</dbReference>
<dbReference type="GO" id="GO:0004312">
    <property type="term" value="F:fatty acid synthase activity"/>
    <property type="evidence" value="ECO:0007669"/>
    <property type="project" value="TreeGrafter"/>
</dbReference>
<dbReference type="InterPro" id="IPR049900">
    <property type="entry name" value="PKS_mFAS_DH"/>
</dbReference>
<gene>
    <name evidence="15" type="ORF">ACO22_05914</name>
</gene>
<evidence type="ECO:0000256" key="9">
    <source>
        <dbReference type="ARBA" id="ARBA00033379"/>
    </source>
</evidence>
<evidence type="ECO:0000259" key="14">
    <source>
        <dbReference type="PROSITE" id="PS52019"/>
    </source>
</evidence>
<dbReference type="GO" id="GO:0008168">
    <property type="term" value="F:methyltransferase activity"/>
    <property type="evidence" value="ECO:0007669"/>
    <property type="project" value="UniProtKB-KW"/>
</dbReference>
<dbReference type="InterPro" id="IPR020807">
    <property type="entry name" value="PKS_DH"/>
</dbReference>
<dbReference type="InterPro" id="IPR001227">
    <property type="entry name" value="Ac_transferase_dom_sf"/>
</dbReference>
<dbReference type="InterPro" id="IPR013968">
    <property type="entry name" value="PKS_KR"/>
</dbReference>
<dbReference type="Pfam" id="PF14765">
    <property type="entry name" value="PS-DH"/>
    <property type="match status" value="1"/>
</dbReference>
<comment type="caution">
    <text evidence="15">The sequence shown here is derived from an EMBL/GenBank/DDBJ whole genome shotgun (WGS) entry which is preliminary data.</text>
</comment>
<evidence type="ECO:0000256" key="11">
    <source>
        <dbReference type="SAM" id="MobiDB-lite"/>
    </source>
</evidence>
<dbReference type="InterPro" id="IPR032821">
    <property type="entry name" value="PKS_assoc"/>
</dbReference>
<dbReference type="InterPro" id="IPR042104">
    <property type="entry name" value="PKS_dehydratase_sf"/>
</dbReference>
<protein>
    <recommendedName>
        <fullName evidence="1">Non-reducing polyketide synthase nscA</fullName>
    </recommendedName>
    <alternativeName>
        <fullName evidence="8">Conidial yellow pigment biosynthesis polyketide synthase nscA</fullName>
    </alternativeName>
    <alternativeName>
        <fullName evidence="9">Neosartoricin B biosynthesis protein A</fullName>
    </alternativeName>
</protein>
<reference evidence="15 16" key="1">
    <citation type="submission" date="2016-06" db="EMBL/GenBank/DDBJ databases">
        <authorList>
            <person name="Kjaerup R.B."/>
            <person name="Dalgaard T.S."/>
            <person name="Juul-Madsen H.R."/>
        </authorList>
    </citation>
    <scope>NUCLEOTIDE SEQUENCE [LARGE SCALE GENOMIC DNA]</scope>
    <source>
        <strain evidence="15 16">Pb300</strain>
    </source>
</reference>
<dbReference type="Pfam" id="PF02801">
    <property type="entry name" value="Ketoacyl-synt_C"/>
    <property type="match status" value="1"/>
</dbReference>
<feature type="domain" description="Ketosynthase family 3 (KS3)" evidence="13">
    <location>
        <begin position="12"/>
        <end position="444"/>
    </location>
</feature>
<dbReference type="GO" id="GO:0030639">
    <property type="term" value="P:polyketide biosynthetic process"/>
    <property type="evidence" value="ECO:0007669"/>
    <property type="project" value="UniProtKB-ARBA"/>
</dbReference>
<dbReference type="SUPFAM" id="SSF55048">
    <property type="entry name" value="Probable ACP-binding domain of malonyl-CoA ACP transacylase"/>
    <property type="match status" value="1"/>
</dbReference>
<dbReference type="SUPFAM" id="SSF47336">
    <property type="entry name" value="ACP-like"/>
    <property type="match status" value="1"/>
</dbReference>
<evidence type="ECO:0000313" key="15">
    <source>
        <dbReference type="EMBL" id="ODH20336.1"/>
    </source>
</evidence>
<dbReference type="SMART" id="SM00826">
    <property type="entry name" value="PKS_DH"/>
    <property type="match status" value="1"/>
</dbReference>
<dbReference type="InterPro" id="IPR018201">
    <property type="entry name" value="Ketoacyl_synth_AS"/>
</dbReference>
<dbReference type="InterPro" id="IPR057326">
    <property type="entry name" value="KR_dom"/>
</dbReference>
<dbReference type="EMBL" id="LZYO01000285">
    <property type="protein sequence ID" value="ODH20336.1"/>
    <property type="molecule type" value="Genomic_DNA"/>
</dbReference>
<dbReference type="GO" id="GO:0016491">
    <property type="term" value="F:oxidoreductase activity"/>
    <property type="evidence" value="ECO:0007669"/>
    <property type="project" value="UniProtKB-KW"/>
</dbReference>
<dbReference type="InterPro" id="IPR014031">
    <property type="entry name" value="Ketoacyl_synth_C"/>
</dbReference>
<dbReference type="InterPro" id="IPR009081">
    <property type="entry name" value="PP-bd_ACP"/>
</dbReference>
<dbReference type="InterPro" id="IPR014043">
    <property type="entry name" value="Acyl_transferase_dom"/>
</dbReference>
<keyword evidence="5" id="KW-0808">Transferase</keyword>
<feature type="domain" description="PKS/mFAS DH" evidence="14">
    <location>
        <begin position="948"/>
        <end position="1261"/>
    </location>
</feature>
<sequence>MTFNTSSTAHAGEPIAIIGSGCRFPGGADSPSKLWKLLSSPRDILKKIPEDRFNPDGYYHPHGEYHGHTNVRNSHMLDEDYRQFDADFFNISFNEASSIDPQQRLLLETVYESLEAAGLTIQGLKGSDTAVYVGAMCDEYSDMLIRDFNSIPVYFPTGTARSILANRISYFFDWHGPSMAIDTACSSSLVALHQSVQALRTGISRVAVTASANLLLGPEPYIAQSKFHMLSPTGRCYMWDSRADGYGRGDGFASVVLKTLSAAIEDGDHIECIIRETGLNQDGRTKGITMPSAEAQVSLIQETYSRAGLDLNNPMERCQFFEAHGTGTPAGDPIEAEAVHRALGSRLSGDEKLFVGSVKTLLGHTEGTAGLAGIMKVSLALQNSSILPNRLFDQLSPAVQPFYGHLEIPTSVMSWPELPSGVPRRASVNSFGFGGTNVHAIMESYEPGTNQELQTENRTVPPVFSPFVFSANSQSSLKRYLSDFTNHLKKNPTIDLNDLAWTLHSRRSMLPVRASFPGLTVDGLQHAIKNSLDASSTTEDEDIGSRASSPNSQILGIFTGQGAQWAGMAKELILNSEYVRARIGYLESVLETLPEADQPPWSMRDELLADGSVSRLSEATLSQPLCTAVQIVLVDMLQEANVDFSAVAGHSSGEIGAAYAAGYITARDAMIIAYYRGLHSKLAQGNNGEKGAMMAVGVPFEDGQGFCQDAGFEGRISVAACNSPSSITISGNADAVEKARVIFENDGKFARLLRVDKAYHSHHMIPCYRRYVDSLKAANIGTAKLIHKCVWYSSVYGRLLTAGDKIGATYWAKNMTQSVLFSQAVEAAVSDPRSQFFSALEVGPHGVLRQPVEETLKAISMSALPYASCLVRNKNDIETFSNALGHLWKHSLSAVVDFEKFETTMSGGTAKKPIVLKSLPKYSWTHDTPLWYESRRSKALRKRSVAGHPLLGTRSLDGTEHDIVWLNNLRLSELPWLRGHQLQGQTVFPAAGYIALAIEAAVQISGTQPIRMIEVKDLVIARPITFEDEHHGVDTMFCLHIDHGLGQPGERIFANFRVNCAPTRDADTVVLTGSGQIEILLGEATNVESFFPSRQEPPPLMAEVENDKFYTGLEELGYDYSGSFRGLSSMKRKFGRGVGIVSRPIENIHLSEENLLVHPAMLDTTFQGILLAHSWPGDGRLWSLHVPVSISRVRVNASILSSNKDAQFSFDSMLAAEDRGEGVPSHIGVQGDVDLFTVDGSHGVIQVEGIKLVPFAPALASQDRQMFFANVWKVAAPDGDVAVGQNWAPQSEIDFGWVLERISYFYLRKLVAEVTKEDLEKAEWYHHKLLNYANHIVSCVDLGTQPYGKREWNNDTADDLYALMDSYPDSIEVKLMRSVGENLVAAVRGETVILQHMLKDGMLYQYYVESLGVQPFSNFIAEVVAQAAHRYPRMNILEIGAGTGGATKRVINKLGDAFTSYTFTDISTGFFETARDVFSDYSDRMIFKALDAEKDIVSQGYEEHSYDLIVASLVLHATKDLVYTMSNVQRLLKPGGILVMLEVTANDTLRMSFTMGGLSGWWLGADSGRPWSPCVTTAEWNDILLQSGFSGVDSVTPTMMTLPRPFSVIVSRAVDARIKLLEEPLLPAPESRIQDLLIIGGASPEVSILSKDVKTLLESHASSVKVVESVDMLQNAEDVPAMGAVICLSDLEKPIFKDLTASSFQGLKSIFARSRNILWLTRGCRGEDPYANMAVGFGRVVAGEMSNVRLQFVDFDNNTQPDPCMLVEYILRLQITDTFAKEGRMDDILWTTEPEMSFDNDKLLIPRVIAEKELNNRYNSERRVITKSVCAQNSRIKIKGSEGSFTLQDDISPTWVCDGAENDTVTIQVDYSLCSAIPISPTTALYPLVGRDVKTNTPLLALSNGKGSSVMVPRDLVSPYCLPKGVTAASHLLLTAYDLLAQFVLTHTEQDGTLILFEPDPLLAHIIERRSGVTGVTIVCLTTFQGSTRANWAFIHPLASSRSIRMSLPRRVSTFLDPSQTSGTSKLASRITALLPCSVKILNIPSFQTYGGSDQNSCSASRFNLLRETLYAVHSISKQCPSVTPVILSPSNINSDSAVWSSISDWATSEMVPVTVNPADSVSLLRGDRTYVLIGLARGLGPSLCEWMAGQGAKYIVLSSRSPKPDQNWISAMAAIGVVVKIYASDVSNREDLTRMIAEIQETLPQIGGVANGAMIIDDTPVVEMSFEQIDKVLKPKVDGSRFLNEIFYNEPLDFFILFSSLSCTFGRSGQANYIAANMYMTSLTANRRNRGLPASVIDVGAVVGIGYITREVTQKVIDQLPDAGFHFMSERDIHLAFAEAIICGYPNSGRYEELITGLRVVWSNGEARPAWYSNPRFSHTVRNAVNDPSSDKSKTGAVVSVRNQLQMATSTDQVLQIIQGAVIEKLKVILQLRPESFKDTSSLLKQGADELGMDSLVAVEVRSWFLRELEIDMPVLKILGGATLAEISDFAVMNLPRELIAISEADEDSTSNSDSNTGAATSFTEESAPLSELCTSPPSEAGHKITSLEPPSPVDRLSTTADPNPKFIYEESALGAIDWLSETSVEESLELLKVTNLKIQDGDDITVVLTGSTGFLGKAILQQLIAMDRVKKIFCLAVRNLNKLEAVNSEKTVSYSGDLMASNLGLSPQDAAFVFGRSDVVIHNGADVSLLKTYRTLSPINFNSTKELVRLALAHGVTKQFHYISSTSVGQVSRRKDFYEESLAEYTPPTDCVMGYVGTKWASERYLENINQSSNLAVYIHRPSTIIGEDAPKHDIMHNLLHYSKELKVVPDFGDVKGWFHFVTLEEVAKGITSQFFPAAGPAAEANGESTQSRPPVAYIHYNGDEEVDMRHFKEYMEKKNGVPYRLLGMNEWIQQAEGVGLLPQISVFMSAVDSMHGNGRDLQRIRKGRREG</sequence>
<dbReference type="InterPro" id="IPR049552">
    <property type="entry name" value="PKS_DH_N"/>
</dbReference>
<dbReference type="InterPro" id="IPR016039">
    <property type="entry name" value="Thiolase-like"/>
</dbReference>
<dbReference type="Pfam" id="PF00550">
    <property type="entry name" value="PP-binding"/>
    <property type="match status" value="1"/>
</dbReference>
<dbReference type="CDD" id="cd02440">
    <property type="entry name" value="AdoMet_MTases"/>
    <property type="match status" value="1"/>
</dbReference>
<dbReference type="InterPro" id="IPR029063">
    <property type="entry name" value="SAM-dependent_MTases_sf"/>
</dbReference>
<keyword evidence="7" id="KW-0511">Multifunctional enzyme</keyword>
<dbReference type="Pfam" id="PF00698">
    <property type="entry name" value="Acyl_transf_1"/>
    <property type="match status" value="1"/>
</dbReference>
<dbReference type="Gene3D" id="3.40.50.150">
    <property type="entry name" value="Vaccinia Virus protein VP39"/>
    <property type="match status" value="1"/>
</dbReference>
<dbReference type="Gene3D" id="3.40.366.10">
    <property type="entry name" value="Malonyl-Coenzyme A Acyl Carrier Protein, domain 2"/>
    <property type="match status" value="1"/>
</dbReference>
<evidence type="ECO:0000256" key="3">
    <source>
        <dbReference type="ARBA" id="ARBA00022553"/>
    </source>
</evidence>
<dbReference type="GO" id="GO:0031177">
    <property type="term" value="F:phosphopantetheine binding"/>
    <property type="evidence" value="ECO:0007669"/>
    <property type="project" value="InterPro"/>
</dbReference>
<dbReference type="Pfam" id="PF08659">
    <property type="entry name" value="KR"/>
    <property type="match status" value="1"/>
</dbReference>
<evidence type="ECO:0000256" key="5">
    <source>
        <dbReference type="ARBA" id="ARBA00022679"/>
    </source>
</evidence>
<keyword evidence="3" id="KW-0597">Phosphoprotein</keyword>
<dbReference type="VEuPathDB" id="FungiDB:PADG_06324"/>
<accession>A0A1D2J8Y1</accession>
<dbReference type="InterPro" id="IPR014030">
    <property type="entry name" value="Ketoacyl_synth_N"/>
</dbReference>
<dbReference type="Pfam" id="PF00109">
    <property type="entry name" value="ketoacyl-synt"/>
    <property type="match status" value="1"/>
</dbReference>
<dbReference type="Pfam" id="PF08242">
    <property type="entry name" value="Methyltransf_12"/>
    <property type="match status" value="1"/>
</dbReference>
<evidence type="ECO:0000256" key="2">
    <source>
        <dbReference type="ARBA" id="ARBA00022450"/>
    </source>
</evidence>
<dbReference type="SMART" id="SM00827">
    <property type="entry name" value="PKS_AT"/>
    <property type="match status" value="1"/>
</dbReference>
<dbReference type="InterPro" id="IPR013120">
    <property type="entry name" value="FAR_NAD-bd"/>
</dbReference>
<dbReference type="InterPro" id="IPR056501">
    <property type="entry name" value="NAD-bd_HRPKS_sdrA"/>
</dbReference>
<dbReference type="SMART" id="SM00822">
    <property type="entry name" value="PKS_KR"/>
    <property type="match status" value="1"/>
</dbReference>
<dbReference type="InterPro" id="IPR050091">
    <property type="entry name" value="PKS_NRPS_Biosynth_Enz"/>
</dbReference>
<dbReference type="Pfam" id="PF23114">
    <property type="entry name" value="NAD-bd_HRPKS_sdrA"/>
    <property type="match status" value="1"/>
</dbReference>
<evidence type="ECO:0000259" key="12">
    <source>
        <dbReference type="PROSITE" id="PS50075"/>
    </source>
</evidence>
<dbReference type="Pfam" id="PF16197">
    <property type="entry name" value="KAsynt_C_assoc"/>
    <property type="match status" value="1"/>
</dbReference>
<evidence type="ECO:0000256" key="6">
    <source>
        <dbReference type="ARBA" id="ARBA00023002"/>
    </source>
</evidence>
<dbReference type="InterPro" id="IPR049551">
    <property type="entry name" value="PKS_DH_C"/>
</dbReference>
<proteinExistence type="predicted"/>
<dbReference type="GO" id="GO:0006633">
    <property type="term" value="P:fatty acid biosynthetic process"/>
    <property type="evidence" value="ECO:0007669"/>
    <property type="project" value="InterPro"/>
</dbReference>
<dbReference type="SUPFAM" id="SSF52151">
    <property type="entry name" value="FabD/lysophospholipase-like"/>
    <property type="match status" value="1"/>
</dbReference>
<dbReference type="PROSITE" id="PS52019">
    <property type="entry name" value="PKS_MFAS_DH"/>
    <property type="match status" value="1"/>
</dbReference>
<keyword evidence="4" id="KW-0489">Methyltransferase</keyword>
<dbReference type="Pfam" id="PF21089">
    <property type="entry name" value="PKS_DH_N"/>
    <property type="match status" value="1"/>
</dbReference>
<dbReference type="SUPFAM" id="SSF51735">
    <property type="entry name" value="NAD(P)-binding Rossmann-fold domains"/>
    <property type="match status" value="2"/>
</dbReference>
<feature type="region of interest" description="Disordered" evidence="11">
    <location>
        <begin position="2506"/>
        <end position="2562"/>
    </location>
</feature>
<keyword evidence="2" id="KW-0596">Phosphopantetheine</keyword>